<dbReference type="AlphaFoldDB" id="A0A841Q0F2"/>
<evidence type="ECO:0000313" key="2">
    <source>
        <dbReference type="EMBL" id="MBB6451133.1"/>
    </source>
</evidence>
<dbReference type="PANTHER" id="PTHR37489:SF1">
    <property type="entry name" value="DUF3500 DOMAIN-CONTAINING PROTEIN"/>
    <property type="match status" value="1"/>
</dbReference>
<name>A0A841Q0F2_9BACL</name>
<evidence type="ECO:0000256" key="1">
    <source>
        <dbReference type="SAM" id="SignalP"/>
    </source>
</evidence>
<organism evidence="2 3">
    <name type="scientific">Geomicrobium halophilum</name>
    <dbReference type="NCBI Taxonomy" id="549000"/>
    <lineage>
        <taxon>Bacteria</taxon>
        <taxon>Bacillati</taxon>
        <taxon>Bacillota</taxon>
        <taxon>Bacilli</taxon>
        <taxon>Bacillales</taxon>
        <taxon>Geomicrobium</taxon>
    </lineage>
</organism>
<dbReference type="InterPro" id="IPR021889">
    <property type="entry name" value="DUF3500"/>
</dbReference>
<dbReference type="RefSeq" id="WP_184405209.1">
    <property type="nucleotide sequence ID" value="NZ_JACHHJ010000005.1"/>
</dbReference>
<evidence type="ECO:0000313" key="3">
    <source>
        <dbReference type="Proteomes" id="UP000568839"/>
    </source>
</evidence>
<dbReference type="EMBL" id="JACHHJ010000005">
    <property type="protein sequence ID" value="MBB6451133.1"/>
    <property type="molecule type" value="Genomic_DNA"/>
</dbReference>
<accession>A0A841Q0F2</accession>
<comment type="caution">
    <text evidence="2">The sequence shown here is derived from an EMBL/GenBank/DDBJ whole genome shotgun (WGS) entry which is preliminary data.</text>
</comment>
<feature type="chain" id="PRO_5038678950" description="DUF3500 domain-containing protein" evidence="1">
    <location>
        <begin position="27"/>
        <end position="365"/>
    </location>
</feature>
<keyword evidence="3" id="KW-1185">Reference proteome</keyword>
<dbReference type="Pfam" id="PF12006">
    <property type="entry name" value="DUF3500"/>
    <property type="match status" value="1"/>
</dbReference>
<dbReference type="Proteomes" id="UP000568839">
    <property type="component" value="Unassembled WGS sequence"/>
</dbReference>
<protein>
    <recommendedName>
        <fullName evidence="4">DUF3500 domain-containing protein</fullName>
    </recommendedName>
</protein>
<sequence>MKHLVCKGKWLLIVGVLIAISFPINAQAVTISKTQSESTASIIELLNESLHGQVEENEAALAEAFLDTLSQEEREAVKYDLTEENATHWTNLPANYENRNGTAIGDLPEESVRAALQLMKASLSEEGYKTLTEIMKADAFLLTDTGDEEYGPGLYFIAILGTPSDKEPWMIQFSGHHLAENLVFNGEEKSATPQFTGTEPDSFTWWDNITYEPLKTRRSSIYSIIDELDKDQLKASEISETFDDVVVGAGEDGNFPDNQGILYTDLTSSQQDLVQTAIRAWVDDAQTDKADALLDAYLADEALKETYIGWSGSPDYHEEGSYVRIDGPRAWIEFSSREAVTHPDNLHFHTIWRDKLADYGGLFAG</sequence>
<gene>
    <name evidence="2" type="ORF">HNR44_003127</name>
</gene>
<evidence type="ECO:0008006" key="4">
    <source>
        <dbReference type="Google" id="ProtNLM"/>
    </source>
</evidence>
<dbReference type="PANTHER" id="PTHR37489">
    <property type="entry name" value="DUF3500 DOMAIN-CONTAINING PROTEIN"/>
    <property type="match status" value="1"/>
</dbReference>
<feature type="signal peptide" evidence="1">
    <location>
        <begin position="1"/>
        <end position="26"/>
    </location>
</feature>
<proteinExistence type="predicted"/>
<keyword evidence="1" id="KW-0732">Signal</keyword>
<reference evidence="2 3" key="1">
    <citation type="submission" date="2020-08" db="EMBL/GenBank/DDBJ databases">
        <title>Genomic Encyclopedia of Type Strains, Phase IV (KMG-IV): sequencing the most valuable type-strain genomes for metagenomic binning, comparative biology and taxonomic classification.</title>
        <authorList>
            <person name="Goeker M."/>
        </authorList>
    </citation>
    <scope>NUCLEOTIDE SEQUENCE [LARGE SCALE GENOMIC DNA]</scope>
    <source>
        <strain evidence="2 3">DSM 21769</strain>
    </source>
</reference>